<name>A0A1Y5HH49_OLEAN</name>
<reference evidence="3" key="1">
    <citation type="journal article" date="2017" name="Proc. Natl. Acad. Sci. U.S.A.">
        <title>Simulation of Deepwater Horizon oil plume reveals substrate specialization within a complex community of hydrocarbon degraders.</title>
        <authorList>
            <person name="Hu P."/>
            <person name="Dubinsky E.A."/>
            <person name="Probst A.J."/>
            <person name="Wang J."/>
            <person name="Sieber C.M.K."/>
            <person name="Tom L.M."/>
            <person name="Gardinali P."/>
            <person name="Banfield J.F."/>
            <person name="Atlas R.M."/>
            <person name="Andersen G.L."/>
        </authorList>
    </citation>
    <scope>NUCLEOTIDE SEQUENCE [LARGE SCALE GENOMIC DNA]</scope>
</reference>
<evidence type="ECO:0000313" key="3">
    <source>
        <dbReference type="Proteomes" id="UP000227088"/>
    </source>
</evidence>
<feature type="transmembrane region" description="Helical" evidence="1">
    <location>
        <begin position="180"/>
        <end position="202"/>
    </location>
</feature>
<feature type="transmembrane region" description="Helical" evidence="1">
    <location>
        <begin position="96"/>
        <end position="119"/>
    </location>
</feature>
<dbReference type="EMBL" id="MABE01000663">
    <property type="protein sequence ID" value="OUS36330.1"/>
    <property type="molecule type" value="Genomic_DNA"/>
</dbReference>
<feature type="transmembrane region" description="Helical" evidence="1">
    <location>
        <begin position="214"/>
        <end position="244"/>
    </location>
</feature>
<proteinExistence type="predicted"/>
<keyword evidence="1" id="KW-0472">Membrane</keyword>
<feature type="transmembrane region" description="Helical" evidence="1">
    <location>
        <begin position="41"/>
        <end position="59"/>
    </location>
</feature>
<organism evidence="2 3">
    <name type="scientific">Oleispira antarctica</name>
    <dbReference type="NCBI Taxonomy" id="188908"/>
    <lineage>
        <taxon>Bacteria</taxon>
        <taxon>Pseudomonadati</taxon>
        <taxon>Pseudomonadota</taxon>
        <taxon>Gammaproteobacteria</taxon>
        <taxon>Oceanospirillales</taxon>
        <taxon>Oceanospirillaceae</taxon>
        <taxon>Oleispira</taxon>
    </lineage>
</organism>
<dbReference type="Pfam" id="PF12679">
    <property type="entry name" value="ABC2_membrane_2"/>
    <property type="match status" value="1"/>
</dbReference>
<accession>A0A1Y5HH49</accession>
<dbReference type="AlphaFoldDB" id="A0A1Y5HH49"/>
<feature type="transmembrane region" description="Helical" evidence="1">
    <location>
        <begin position="140"/>
        <end position="168"/>
    </location>
</feature>
<evidence type="ECO:0000313" key="2">
    <source>
        <dbReference type="EMBL" id="OUS36330.1"/>
    </source>
</evidence>
<dbReference type="GO" id="GO:0140359">
    <property type="term" value="F:ABC-type transporter activity"/>
    <property type="evidence" value="ECO:0007669"/>
    <property type="project" value="InterPro"/>
</dbReference>
<dbReference type="Proteomes" id="UP000227088">
    <property type="component" value="Unassembled WGS sequence"/>
</dbReference>
<keyword evidence="1" id="KW-0812">Transmembrane</keyword>
<dbReference type="GO" id="GO:0005886">
    <property type="term" value="C:plasma membrane"/>
    <property type="evidence" value="ECO:0007669"/>
    <property type="project" value="UniProtKB-SubCell"/>
</dbReference>
<evidence type="ECO:0000256" key="1">
    <source>
        <dbReference type="SAM" id="Phobius"/>
    </source>
</evidence>
<comment type="caution">
    <text evidence="2">The sequence shown here is derived from an EMBL/GenBank/DDBJ whole genome shotgun (WGS) entry which is preliminary data.</text>
</comment>
<keyword evidence="1" id="KW-1133">Transmembrane helix</keyword>
<feature type="transmembrane region" description="Helical" evidence="1">
    <location>
        <begin position="264"/>
        <end position="282"/>
    </location>
</feature>
<sequence length="287" mass="32470">MTYSDINPMSNNDSMQKPARMQTWLIAQQELLASFASKRGLFVSSIFVIIWVWLLFYPIRISAEAMNNPVGNSFILSILNLLGLEPLKDWLLAEFAVYWAVALYLFPAFSLFMAADQMISERKRGGLRFLTVRCSRGQIFFGRFLGHMLIQTGLLIITLVITYILLIINSSQYWLEGLQIMPLLLLNLVLVTSPFVALMSLLSVMMNSVRMASLMAVIILVVSGVIINMLAVYFPFLSVFHYWIPGMQVESMAQVSPDIALLSSWIPILQSVSFLMLGYGLFKRQAI</sequence>
<protein>
    <submittedName>
        <fullName evidence="2">Uncharacterized protein</fullName>
    </submittedName>
</protein>
<gene>
    <name evidence="2" type="ORF">A9R00_11620</name>
</gene>